<keyword evidence="1" id="KW-0812">Transmembrane</keyword>
<reference evidence="2 3" key="1">
    <citation type="journal article" date="2016" name="Nat. Commun.">
        <title>Thousands of microbial genomes shed light on interconnected biogeochemical processes in an aquifer system.</title>
        <authorList>
            <person name="Anantharaman K."/>
            <person name="Brown C.T."/>
            <person name="Hug L.A."/>
            <person name="Sharon I."/>
            <person name="Castelle C.J."/>
            <person name="Probst A.J."/>
            <person name="Thomas B.C."/>
            <person name="Singh A."/>
            <person name="Wilkins M.J."/>
            <person name="Karaoz U."/>
            <person name="Brodie E.L."/>
            <person name="Williams K.H."/>
            <person name="Hubbard S.S."/>
            <person name="Banfield J.F."/>
        </authorList>
    </citation>
    <scope>NUCLEOTIDE SEQUENCE [LARGE SCALE GENOMIC DNA]</scope>
</reference>
<feature type="transmembrane region" description="Helical" evidence="1">
    <location>
        <begin position="6"/>
        <end position="29"/>
    </location>
</feature>
<dbReference type="EMBL" id="MFZF01000030">
    <property type="protein sequence ID" value="OGK15468.1"/>
    <property type="molecule type" value="Genomic_DNA"/>
</dbReference>
<evidence type="ECO:0000256" key="1">
    <source>
        <dbReference type="SAM" id="Phobius"/>
    </source>
</evidence>
<dbReference type="AlphaFoldDB" id="A0A1F7G988"/>
<accession>A0A1F7G988</accession>
<gene>
    <name evidence="2" type="ORF">A2690_03065</name>
</gene>
<keyword evidence="1" id="KW-0472">Membrane</keyword>
<organism evidence="2 3">
    <name type="scientific">Candidatus Roizmanbacteria bacterium RIFCSPHIGHO2_01_FULL_39_12b</name>
    <dbReference type="NCBI Taxonomy" id="1802030"/>
    <lineage>
        <taxon>Bacteria</taxon>
        <taxon>Candidatus Roizmaniibacteriota</taxon>
    </lineage>
</organism>
<protein>
    <submittedName>
        <fullName evidence="2">Uncharacterized protein</fullName>
    </submittedName>
</protein>
<keyword evidence="1" id="KW-1133">Transmembrane helix</keyword>
<comment type="caution">
    <text evidence="2">The sequence shown here is derived from an EMBL/GenBank/DDBJ whole genome shotgun (WGS) entry which is preliminary data.</text>
</comment>
<evidence type="ECO:0000313" key="2">
    <source>
        <dbReference type="EMBL" id="OGK15468.1"/>
    </source>
</evidence>
<sequence length="61" mass="7151">MGQKETLIISVTIFLTVLTWILGDLFHVANTEKVKVKDRRFLSPIRITLDRDVLKQLQDRQ</sequence>
<name>A0A1F7G988_9BACT</name>
<dbReference type="Proteomes" id="UP000178372">
    <property type="component" value="Unassembled WGS sequence"/>
</dbReference>
<evidence type="ECO:0000313" key="3">
    <source>
        <dbReference type="Proteomes" id="UP000178372"/>
    </source>
</evidence>
<proteinExistence type="predicted"/>